<dbReference type="CDD" id="cd07331">
    <property type="entry name" value="M48C_Oma1_like"/>
    <property type="match status" value="1"/>
</dbReference>
<keyword evidence="7" id="KW-0472">Membrane</keyword>
<evidence type="ECO:0000256" key="5">
    <source>
        <dbReference type="ARBA" id="ARBA00023049"/>
    </source>
</evidence>
<dbReference type="InterPro" id="IPR001915">
    <property type="entry name" value="Peptidase_M48"/>
</dbReference>
<keyword evidence="4 6" id="KW-0862">Zinc</keyword>
<dbReference type="PANTHER" id="PTHR22726:SF1">
    <property type="entry name" value="METALLOENDOPEPTIDASE OMA1, MITOCHONDRIAL"/>
    <property type="match status" value="1"/>
</dbReference>
<keyword evidence="5 6" id="KW-0482">Metalloprotease</keyword>
<evidence type="ECO:0000259" key="8">
    <source>
        <dbReference type="Pfam" id="PF01435"/>
    </source>
</evidence>
<feature type="transmembrane region" description="Helical" evidence="7">
    <location>
        <begin position="18"/>
        <end position="39"/>
    </location>
</feature>
<comment type="similarity">
    <text evidence="6">Belongs to the peptidase M48 family.</text>
</comment>
<keyword evidence="7" id="KW-0812">Transmembrane</keyword>
<sequence>MTHPIEESDMPHRRIIHIYWVAFLFAALLAAQGCAVAPYTGRNQLMLVSPQQELTLGNQAAEQVLHEEKVVRSGAQVNEVQAIGRRIAMVADQQGYQWQFYVVDDPETINAFALPGGKVFVYTGLLRVAKSPDEVAAVIAHEIGHVLARHGGERLSNTLLAQVGQEAAMIALGDMSPTATKAANVAFGLGAQYGYILPFSRQQEYEADYIGLMIMAQAGYDPRAAISFWQTMMQQDKAKPPEYLSTHPSDRNRIAELERAMPRAMQYYQNSRRM</sequence>
<gene>
    <name evidence="9" type="ORF">E8L03_10735</name>
</gene>
<evidence type="ECO:0000256" key="6">
    <source>
        <dbReference type="RuleBase" id="RU003983"/>
    </source>
</evidence>
<comment type="cofactor">
    <cofactor evidence="6">
        <name>Zn(2+)</name>
        <dbReference type="ChEBI" id="CHEBI:29105"/>
    </cofactor>
    <text evidence="6">Binds 1 zinc ion per subunit.</text>
</comment>
<dbReference type="InterPro" id="IPR051156">
    <property type="entry name" value="Mito/Outer_Membr_Metalloprot"/>
</dbReference>
<evidence type="ECO:0000256" key="1">
    <source>
        <dbReference type="ARBA" id="ARBA00022670"/>
    </source>
</evidence>
<feature type="domain" description="Peptidase M48" evidence="8">
    <location>
        <begin position="78"/>
        <end position="259"/>
    </location>
</feature>
<evidence type="ECO:0000256" key="7">
    <source>
        <dbReference type="SAM" id="Phobius"/>
    </source>
</evidence>
<keyword evidence="3 6" id="KW-0378">Hydrolase</keyword>
<evidence type="ECO:0000256" key="2">
    <source>
        <dbReference type="ARBA" id="ARBA00022723"/>
    </source>
</evidence>
<dbReference type="EMBL" id="CP039543">
    <property type="protein sequence ID" value="QJT09387.1"/>
    <property type="molecule type" value="Genomic_DNA"/>
</dbReference>
<evidence type="ECO:0000256" key="4">
    <source>
        <dbReference type="ARBA" id="ARBA00022833"/>
    </source>
</evidence>
<name>A0ABX6NI14_9BACT</name>
<protein>
    <submittedName>
        <fullName evidence="9">M48 family metallopeptidase</fullName>
    </submittedName>
</protein>
<dbReference type="Gene3D" id="3.30.2010.10">
    <property type="entry name" value="Metalloproteases ('zincins'), catalytic domain"/>
    <property type="match status" value="1"/>
</dbReference>
<evidence type="ECO:0000313" key="9">
    <source>
        <dbReference type="EMBL" id="QJT09387.1"/>
    </source>
</evidence>
<keyword evidence="2" id="KW-0479">Metal-binding</keyword>
<keyword evidence="10" id="KW-1185">Reference proteome</keyword>
<keyword evidence="1 6" id="KW-0645">Protease</keyword>
<accession>A0ABX6NI14</accession>
<reference evidence="9 10" key="1">
    <citation type="submission" date="2019-04" db="EMBL/GenBank/DDBJ databases">
        <title>Isolation and culture of sulfate reducing bacteria from the cold seep of the South China Sea.</title>
        <authorList>
            <person name="Sun C."/>
            <person name="Liu R."/>
        </authorList>
    </citation>
    <scope>NUCLEOTIDE SEQUENCE [LARGE SCALE GENOMIC DNA]</scope>
    <source>
        <strain evidence="9 10">CS1</strain>
    </source>
</reference>
<evidence type="ECO:0000256" key="3">
    <source>
        <dbReference type="ARBA" id="ARBA00022801"/>
    </source>
</evidence>
<proteinExistence type="inferred from homology"/>
<keyword evidence="7" id="KW-1133">Transmembrane helix</keyword>
<dbReference type="Proteomes" id="UP000503251">
    <property type="component" value="Chromosome"/>
</dbReference>
<dbReference type="Pfam" id="PF01435">
    <property type="entry name" value="Peptidase_M48"/>
    <property type="match status" value="1"/>
</dbReference>
<dbReference type="PANTHER" id="PTHR22726">
    <property type="entry name" value="METALLOENDOPEPTIDASE OMA1"/>
    <property type="match status" value="1"/>
</dbReference>
<evidence type="ECO:0000313" key="10">
    <source>
        <dbReference type="Proteomes" id="UP000503251"/>
    </source>
</evidence>
<organism evidence="9 10">
    <name type="scientific">Oceanidesulfovibrio marinus</name>
    <dbReference type="NCBI Taxonomy" id="370038"/>
    <lineage>
        <taxon>Bacteria</taxon>
        <taxon>Pseudomonadati</taxon>
        <taxon>Thermodesulfobacteriota</taxon>
        <taxon>Desulfovibrionia</taxon>
        <taxon>Desulfovibrionales</taxon>
        <taxon>Desulfovibrionaceae</taxon>
        <taxon>Oceanidesulfovibrio</taxon>
    </lineage>
</organism>